<evidence type="ECO:0000256" key="12">
    <source>
        <dbReference type="PROSITE-ProRule" id="PRU01360"/>
    </source>
</evidence>
<accession>A0A1M5FKH9</accession>
<dbReference type="Gene3D" id="2.170.130.10">
    <property type="entry name" value="TonB-dependent receptor, plug domain"/>
    <property type="match status" value="1"/>
</dbReference>
<dbReference type="PANTHER" id="PTHR32552:SF68">
    <property type="entry name" value="FERRICHROME OUTER MEMBRANE TRANSPORTER_PHAGE RECEPTOR"/>
    <property type="match status" value="1"/>
</dbReference>
<protein>
    <submittedName>
        <fullName evidence="17">Iron complex outermembrane recepter protein</fullName>
    </submittedName>
</protein>
<dbReference type="STRING" id="229205.SAMN05444372_101175"/>
<keyword evidence="7" id="KW-0408">Iron</keyword>
<dbReference type="RefSeq" id="WP_073016257.1">
    <property type="nucleotide sequence ID" value="NZ_FQWF01000001.1"/>
</dbReference>
<dbReference type="InterPro" id="IPR012910">
    <property type="entry name" value="Plug_dom"/>
</dbReference>
<dbReference type="InterPro" id="IPR000531">
    <property type="entry name" value="Beta-barrel_TonB"/>
</dbReference>
<reference evidence="18" key="1">
    <citation type="submission" date="2016-11" db="EMBL/GenBank/DDBJ databases">
        <authorList>
            <person name="Varghese N."/>
            <person name="Submissions S."/>
        </authorList>
    </citation>
    <scope>NUCLEOTIDE SEQUENCE [LARGE SCALE GENOMIC DNA]</scope>
    <source>
        <strain evidence="18">DSM 17659</strain>
    </source>
</reference>
<keyword evidence="8" id="KW-0406">Ion transport</keyword>
<evidence type="ECO:0000313" key="18">
    <source>
        <dbReference type="Proteomes" id="UP000184020"/>
    </source>
</evidence>
<feature type="transmembrane region" description="Helical" evidence="14">
    <location>
        <begin position="21"/>
        <end position="39"/>
    </location>
</feature>
<organism evidence="17 18">
    <name type="scientific">Flavobacterium micromati</name>
    <dbReference type="NCBI Taxonomy" id="229205"/>
    <lineage>
        <taxon>Bacteria</taxon>
        <taxon>Pseudomonadati</taxon>
        <taxon>Bacteroidota</taxon>
        <taxon>Flavobacteriia</taxon>
        <taxon>Flavobacteriales</taxon>
        <taxon>Flavobacteriaceae</taxon>
        <taxon>Flavobacterium</taxon>
    </lineage>
</organism>
<evidence type="ECO:0000256" key="3">
    <source>
        <dbReference type="ARBA" id="ARBA00022452"/>
    </source>
</evidence>
<evidence type="ECO:0000256" key="10">
    <source>
        <dbReference type="ARBA" id="ARBA00023136"/>
    </source>
</evidence>
<evidence type="ECO:0000256" key="1">
    <source>
        <dbReference type="ARBA" id="ARBA00004571"/>
    </source>
</evidence>
<proteinExistence type="inferred from homology"/>
<dbReference type="InterPro" id="IPR036942">
    <property type="entry name" value="Beta-barrel_TonB_sf"/>
</dbReference>
<evidence type="ECO:0000256" key="5">
    <source>
        <dbReference type="ARBA" id="ARBA00022692"/>
    </source>
</evidence>
<dbReference type="GO" id="GO:0015344">
    <property type="term" value="F:siderophore uptake transmembrane transporter activity"/>
    <property type="evidence" value="ECO:0007669"/>
    <property type="project" value="TreeGrafter"/>
</dbReference>
<evidence type="ECO:0000259" key="15">
    <source>
        <dbReference type="Pfam" id="PF00593"/>
    </source>
</evidence>
<dbReference type="EMBL" id="FQWF01000001">
    <property type="protein sequence ID" value="SHF92006.1"/>
    <property type="molecule type" value="Genomic_DNA"/>
</dbReference>
<evidence type="ECO:0000256" key="7">
    <source>
        <dbReference type="ARBA" id="ARBA00023004"/>
    </source>
</evidence>
<dbReference type="PROSITE" id="PS52016">
    <property type="entry name" value="TONB_DEPENDENT_REC_3"/>
    <property type="match status" value="1"/>
</dbReference>
<keyword evidence="9 13" id="KW-0798">TonB box</keyword>
<dbReference type="PANTHER" id="PTHR32552">
    <property type="entry name" value="FERRICHROME IRON RECEPTOR-RELATED"/>
    <property type="match status" value="1"/>
</dbReference>
<gene>
    <name evidence="17" type="ORF">SAMN05444372_101175</name>
</gene>
<evidence type="ECO:0000256" key="6">
    <source>
        <dbReference type="ARBA" id="ARBA00022729"/>
    </source>
</evidence>
<sequence length="740" mass="83187">MKTISNLSRRNTKASAAKTQSVTYLLSIFFSLFSFLSFAQVKDTTEVNQLDDVLVSAVRATIKTPVSFSNLTKKDIKSRNLGQDIPILMNYLPSVVTTTDAGNGVGYTGIRVRGSDATRVNVTINGIPYNDSESHGTFWVNMPDFASSLESLQLQRGVGTSTNGAGAFGASLNMLTDSYSKESTGEISNSFGSFNTRKHTVKFSTGLLNDHFELAGRVSALKSDGYIDRAFSDLKSYFLQGTYVGKSTLIKALAFGGKEQTYQAWNGLEDLDKLKNDRTFNPSGMFTDEFGNMRFYENETDNYQQDHYQLHWNERISGKWSTNLAFHYTKGKGYFESYKEKARFSEYGLTPISIGGTTINRTDLIRQKWLDNDFYGTTFSANFKDEKLNVVLGGGYNKYEGDHYGRVIWARFASQSELDDRYYEDSASKTDGNLFAKANYQIAEKLNLYGDLQIRNVHYQANSIEAGLVNDNFNFFNPKAGLNYDLNKNNALYFSYARANREPNRNDYENGSPKPERLDNYELGLRHVTGKLKFNANMYYMGYKDQLIVTGALNDVGAPIRENSGDSYRLGIELDATITILENLFISPNATISTNKNKDFFFRRDGVLTSLGDTNIAYSPDFIAGNMITFLPIKNLQIAFLSKFVGEQYMANIDAEGSKLRSYFVNDLNVSYEFMPKGVFKSIYLSALVNNIFNYKYISNGFFYTFDDDFSNPPAVATIEGAGFYPQAGINFLMGLTLKF</sequence>
<feature type="domain" description="TonB-dependent receptor plug" evidence="16">
    <location>
        <begin position="62"/>
        <end position="170"/>
    </location>
</feature>
<evidence type="ECO:0000256" key="4">
    <source>
        <dbReference type="ARBA" id="ARBA00022496"/>
    </source>
</evidence>
<evidence type="ECO:0000256" key="8">
    <source>
        <dbReference type="ARBA" id="ARBA00023065"/>
    </source>
</evidence>
<keyword evidence="6" id="KW-0732">Signal</keyword>
<name>A0A1M5FKH9_9FLAO</name>
<dbReference type="Proteomes" id="UP000184020">
    <property type="component" value="Unassembled WGS sequence"/>
</dbReference>
<evidence type="ECO:0000259" key="16">
    <source>
        <dbReference type="Pfam" id="PF07715"/>
    </source>
</evidence>
<keyword evidence="11 12" id="KW-0998">Cell outer membrane</keyword>
<dbReference type="GO" id="GO:0009279">
    <property type="term" value="C:cell outer membrane"/>
    <property type="evidence" value="ECO:0007669"/>
    <property type="project" value="UniProtKB-SubCell"/>
</dbReference>
<dbReference type="Gene3D" id="2.40.170.20">
    <property type="entry name" value="TonB-dependent receptor, beta-barrel domain"/>
    <property type="match status" value="1"/>
</dbReference>
<dbReference type="InterPro" id="IPR039426">
    <property type="entry name" value="TonB-dep_rcpt-like"/>
</dbReference>
<dbReference type="InterPro" id="IPR037066">
    <property type="entry name" value="Plug_dom_sf"/>
</dbReference>
<keyword evidence="5 12" id="KW-0812">Transmembrane</keyword>
<evidence type="ECO:0000256" key="2">
    <source>
        <dbReference type="ARBA" id="ARBA00022448"/>
    </source>
</evidence>
<keyword evidence="3 12" id="KW-1134">Transmembrane beta strand</keyword>
<evidence type="ECO:0000256" key="14">
    <source>
        <dbReference type="SAM" id="Phobius"/>
    </source>
</evidence>
<comment type="similarity">
    <text evidence="12 13">Belongs to the TonB-dependent receptor family.</text>
</comment>
<dbReference type="Pfam" id="PF00593">
    <property type="entry name" value="TonB_dep_Rec_b-barrel"/>
    <property type="match status" value="1"/>
</dbReference>
<dbReference type="OrthoDB" id="9761152at2"/>
<comment type="subcellular location">
    <subcellularLocation>
        <location evidence="1 12">Cell outer membrane</location>
        <topology evidence="1 12">Multi-pass membrane protein</topology>
    </subcellularLocation>
</comment>
<keyword evidence="2 12" id="KW-0813">Transport</keyword>
<keyword evidence="10 12" id="KW-0472">Membrane</keyword>
<feature type="domain" description="TonB-dependent receptor-like beta-barrel" evidence="15">
    <location>
        <begin position="272"/>
        <end position="691"/>
    </location>
</feature>
<dbReference type="AlphaFoldDB" id="A0A1M5FKH9"/>
<evidence type="ECO:0000256" key="11">
    <source>
        <dbReference type="ARBA" id="ARBA00023237"/>
    </source>
</evidence>
<dbReference type="SUPFAM" id="SSF56935">
    <property type="entry name" value="Porins"/>
    <property type="match status" value="1"/>
</dbReference>
<evidence type="ECO:0000313" key="17">
    <source>
        <dbReference type="EMBL" id="SHF92006.1"/>
    </source>
</evidence>
<dbReference type="Pfam" id="PF07715">
    <property type="entry name" value="Plug"/>
    <property type="match status" value="1"/>
</dbReference>
<keyword evidence="4" id="KW-0410">Iron transport</keyword>
<evidence type="ECO:0000256" key="9">
    <source>
        <dbReference type="ARBA" id="ARBA00023077"/>
    </source>
</evidence>
<evidence type="ECO:0000256" key="13">
    <source>
        <dbReference type="RuleBase" id="RU003357"/>
    </source>
</evidence>
<keyword evidence="18" id="KW-1185">Reference proteome</keyword>
<keyword evidence="14" id="KW-1133">Transmembrane helix</keyword>